<dbReference type="GO" id="GO:0004459">
    <property type="term" value="F:L-lactate dehydrogenase (NAD+) activity"/>
    <property type="evidence" value="ECO:0007669"/>
    <property type="project" value="TreeGrafter"/>
</dbReference>
<dbReference type="SUPFAM" id="SSF51735">
    <property type="entry name" value="NAD(P)-binding Rossmann-fold domains"/>
    <property type="match status" value="1"/>
</dbReference>
<dbReference type="Gene3D" id="3.40.50.720">
    <property type="entry name" value="NAD(P)-binding Rossmann-like Domain"/>
    <property type="match status" value="1"/>
</dbReference>
<dbReference type="InterPro" id="IPR036291">
    <property type="entry name" value="NAD(P)-bd_dom_sf"/>
</dbReference>
<organism evidence="2 3">
    <name type="scientific">Soehngenia longivitae</name>
    <dbReference type="NCBI Taxonomy" id="2562294"/>
    <lineage>
        <taxon>Bacteria</taxon>
        <taxon>Bacillati</taxon>
        <taxon>Bacillota</taxon>
        <taxon>Tissierellia</taxon>
        <taxon>Tissierellales</taxon>
        <taxon>Tissierellaceae</taxon>
        <taxon>Soehngenia</taxon>
    </lineage>
</organism>
<evidence type="ECO:0000313" key="3">
    <source>
        <dbReference type="Proteomes" id="UP000298381"/>
    </source>
</evidence>
<dbReference type="InterPro" id="IPR001236">
    <property type="entry name" value="Lactate/malate_DH_N"/>
</dbReference>
<dbReference type="Proteomes" id="UP000298381">
    <property type="component" value="Unassembled WGS sequence"/>
</dbReference>
<proteinExistence type="predicted"/>
<dbReference type="SUPFAM" id="SSF56327">
    <property type="entry name" value="LDH C-terminal domain-like"/>
    <property type="match status" value="1"/>
</dbReference>
<feature type="domain" description="Lactate/malate dehydrogenase N-terminal" evidence="1">
    <location>
        <begin position="114"/>
        <end position="251"/>
    </location>
</feature>
<dbReference type="EMBL" id="SRIB01000006">
    <property type="protein sequence ID" value="TFZ40229.1"/>
    <property type="molecule type" value="Genomic_DNA"/>
</dbReference>
<dbReference type="InterPro" id="IPR015955">
    <property type="entry name" value="Lactate_DH/Glyco_Ohase_4_C"/>
</dbReference>
<dbReference type="RefSeq" id="WP_135271002.1">
    <property type="nucleotide sequence ID" value="NZ_SRIB01000006.1"/>
</dbReference>
<dbReference type="Pfam" id="PF00056">
    <property type="entry name" value="Ldh_1_N"/>
    <property type="match status" value="1"/>
</dbReference>
<comment type="caution">
    <text evidence="2">The sequence shown here is derived from an EMBL/GenBank/DDBJ whole genome shotgun (WGS) entry which is preliminary data.</text>
</comment>
<evidence type="ECO:0000259" key="1">
    <source>
        <dbReference type="Pfam" id="PF00056"/>
    </source>
</evidence>
<accession>A0A4Z0D5P2</accession>
<sequence>MYYYRFNGCKFFSMDKYEELEEIKENTFFNSIDETIYFLNKNNPMHSRRAFSVNDVSQLFSKDESVSILYKNDVTGYAINPIIEKLIAARKIKSINTNYPTWKDELKKLPNKWKINVMALGDVGSTLLIGLVLLGKDIEIGIYDRNEEKLMRWEKELKQIRIPFNVDCFPKINILNEDELFECDMFVFCASKGIPKVGEQLSDYRMVQFEENSKIISQYAKIARDHRFKGIFAVISDPVELLCKVAFLESNKNDSGIYDFNGLASNQIIGYGLGVMNARAVYYAEKDPAFVHYKNEGRVFGPHGSGLVVADSIINYDEVKSEQLTKKCVNANVEVRELGFKPYVAPSLSSGALSILATINGDFFYGSTLMRDAFFGSKMRLTNSGIEIEQNNLDEKLRQRIETSYDELRRII</sequence>
<gene>
    <name evidence="2" type="ORF">E4100_05295</name>
</gene>
<protein>
    <submittedName>
        <fullName evidence="2">Lactate dehydrogenase</fullName>
    </submittedName>
</protein>
<evidence type="ECO:0000313" key="2">
    <source>
        <dbReference type="EMBL" id="TFZ40229.1"/>
    </source>
</evidence>
<dbReference type="PANTHER" id="PTHR43128">
    <property type="entry name" value="L-2-HYDROXYCARBOXYLATE DEHYDROGENASE (NAD(P)(+))"/>
    <property type="match status" value="1"/>
</dbReference>
<reference evidence="2 3" key="1">
    <citation type="submission" date="2019-03" db="EMBL/GenBank/DDBJ databases">
        <title>Draft genome sequence data and analysis of a Fermenting Bacterium, Soehngenia longevitae strain 1933PT, isolated from petroleum reservoir in Azerbaijan.</title>
        <authorList>
            <person name="Grouzdev D.S."/>
            <person name="Bidzhieva S.K."/>
            <person name="Sokolova D.S."/>
            <person name="Tourova T.P."/>
            <person name="Poltaraus A.B."/>
            <person name="Nazina T.N."/>
        </authorList>
    </citation>
    <scope>NUCLEOTIDE SEQUENCE [LARGE SCALE GENOMIC DNA]</scope>
    <source>
        <strain evidence="2 3">1933P</strain>
    </source>
</reference>
<dbReference type="OrthoDB" id="1704578at2"/>
<keyword evidence="3" id="KW-1185">Reference proteome</keyword>
<name>A0A4Z0D5P2_9FIRM</name>
<dbReference type="GO" id="GO:0006089">
    <property type="term" value="P:lactate metabolic process"/>
    <property type="evidence" value="ECO:0007669"/>
    <property type="project" value="TreeGrafter"/>
</dbReference>
<dbReference type="PANTHER" id="PTHR43128:SF16">
    <property type="entry name" value="L-LACTATE DEHYDROGENASE"/>
    <property type="match status" value="1"/>
</dbReference>
<dbReference type="AlphaFoldDB" id="A0A4Z0D5P2"/>